<dbReference type="InterPro" id="IPR058240">
    <property type="entry name" value="rSAM_sf"/>
</dbReference>
<dbReference type="Gene3D" id="1.10.150.320">
    <property type="entry name" value="Photosystem II 12 kDa extrinsic protein"/>
    <property type="match status" value="1"/>
</dbReference>
<dbReference type="AlphaFoldDB" id="A0A926DT82"/>
<keyword evidence="2" id="KW-0479">Metal-binding</keyword>
<keyword evidence="3" id="KW-0408">Iron</keyword>
<evidence type="ECO:0000256" key="3">
    <source>
        <dbReference type="ARBA" id="ARBA00023004"/>
    </source>
</evidence>
<dbReference type="InterPro" id="IPR023874">
    <property type="entry name" value="DNA_rSAM_put"/>
</dbReference>
<gene>
    <name evidence="6" type="ORF">H8730_08725</name>
</gene>
<name>A0A926DT82_9FIRM</name>
<protein>
    <submittedName>
        <fullName evidence="6">Biotin synthase</fullName>
    </submittedName>
</protein>
<keyword evidence="4" id="KW-0411">Iron-sulfur</keyword>
<dbReference type="Proteomes" id="UP000657006">
    <property type="component" value="Unassembled WGS sequence"/>
</dbReference>
<evidence type="ECO:0000313" key="6">
    <source>
        <dbReference type="EMBL" id="MBC8543626.1"/>
    </source>
</evidence>
<dbReference type="SUPFAM" id="SSF47781">
    <property type="entry name" value="RuvA domain 2-like"/>
    <property type="match status" value="1"/>
</dbReference>
<keyword evidence="1" id="KW-0949">S-adenosyl-L-methionine</keyword>
<organism evidence="6 7">
    <name type="scientific">Bianquea renquensis</name>
    <dbReference type="NCBI Taxonomy" id="2763661"/>
    <lineage>
        <taxon>Bacteria</taxon>
        <taxon>Bacillati</taxon>
        <taxon>Bacillota</taxon>
        <taxon>Clostridia</taxon>
        <taxon>Eubacteriales</taxon>
        <taxon>Bianqueaceae</taxon>
        <taxon>Bianquea</taxon>
    </lineage>
</organism>
<comment type="caution">
    <text evidence="6">The sequence shown here is derived from an EMBL/GenBank/DDBJ whole genome shotgun (WGS) entry which is preliminary data.</text>
</comment>
<evidence type="ECO:0000256" key="2">
    <source>
        <dbReference type="ARBA" id="ARBA00022723"/>
    </source>
</evidence>
<evidence type="ECO:0000259" key="5">
    <source>
        <dbReference type="SMART" id="SM00729"/>
    </source>
</evidence>
<dbReference type="SUPFAM" id="SSF102114">
    <property type="entry name" value="Radical SAM enzymes"/>
    <property type="match status" value="1"/>
</dbReference>
<dbReference type="InterPro" id="IPR006638">
    <property type="entry name" value="Elp3/MiaA/NifB-like_rSAM"/>
</dbReference>
<dbReference type="RefSeq" id="WP_177719783.1">
    <property type="nucleotide sequence ID" value="NZ_JACRSQ010000011.1"/>
</dbReference>
<sequence length="406" mass="46535">MANIKFHSDMSPQEQLTLMAEDAQFDLADDSDEGAGVVGLGKPLKVPKVFVSNDCIFNCAYCGCRASNDRQRYCHDPRKLARLSVDIAESAAKTPGIFITSSIVRNADYTQELIVETLRVIREELQYHGYVHAKIMPGADPELIWRAGRYANRLSVNIETVRSDGYARIARQKTKQNILSPMGQIADMIWSEKQNQSRYGRRFATSQTTQLMAGSYGEDDRTIMNLSEALYRKYRLARVYYTPFQYVHPAKGYEELPFTDTPKWRVRRLYQADRLMQLYGFTPDEITPLEQPNLEESIDPKCSWALRHLDMFPVEVNTADYETLLRIPGIGLTYAKRILHTRRQCTITHAVLRKLGVSLARSIYFITCNGKYEGGPYLDQDGRLRMKMIQVEGKKTEDDLARNIQV</sequence>
<dbReference type="GO" id="GO:0046872">
    <property type="term" value="F:metal ion binding"/>
    <property type="evidence" value="ECO:0007669"/>
    <property type="project" value="UniProtKB-KW"/>
</dbReference>
<feature type="domain" description="Elp3/MiaA/NifB-like radical SAM core" evidence="5">
    <location>
        <begin position="45"/>
        <end position="271"/>
    </location>
</feature>
<evidence type="ECO:0000256" key="1">
    <source>
        <dbReference type="ARBA" id="ARBA00022691"/>
    </source>
</evidence>
<dbReference type="SFLD" id="SFLDG01102">
    <property type="entry name" value="Uncharacterised_Radical_SAM_Su"/>
    <property type="match status" value="1"/>
</dbReference>
<dbReference type="InterPro" id="IPR010994">
    <property type="entry name" value="RuvA_2-like"/>
</dbReference>
<dbReference type="InterPro" id="IPR007197">
    <property type="entry name" value="rSAM"/>
</dbReference>
<accession>A0A926DT82</accession>
<proteinExistence type="predicted"/>
<dbReference type="InterPro" id="IPR013785">
    <property type="entry name" value="Aldolase_TIM"/>
</dbReference>
<dbReference type="SFLD" id="SFLDS00029">
    <property type="entry name" value="Radical_SAM"/>
    <property type="match status" value="1"/>
</dbReference>
<dbReference type="SMART" id="SM00729">
    <property type="entry name" value="Elp3"/>
    <property type="match status" value="1"/>
</dbReference>
<dbReference type="Gene3D" id="3.20.20.70">
    <property type="entry name" value="Aldolase class I"/>
    <property type="match status" value="1"/>
</dbReference>
<dbReference type="GO" id="GO:0003824">
    <property type="term" value="F:catalytic activity"/>
    <property type="evidence" value="ECO:0007669"/>
    <property type="project" value="InterPro"/>
</dbReference>
<evidence type="ECO:0000313" key="7">
    <source>
        <dbReference type="Proteomes" id="UP000657006"/>
    </source>
</evidence>
<evidence type="ECO:0000256" key="4">
    <source>
        <dbReference type="ARBA" id="ARBA00023014"/>
    </source>
</evidence>
<reference evidence="6" key="1">
    <citation type="submission" date="2020-08" db="EMBL/GenBank/DDBJ databases">
        <title>Genome public.</title>
        <authorList>
            <person name="Liu C."/>
            <person name="Sun Q."/>
        </authorList>
    </citation>
    <scope>NUCLEOTIDE SEQUENCE</scope>
    <source>
        <strain evidence="6">NSJ-32</strain>
    </source>
</reference>
<dbReference type="GO" id="GO:0051536">
    <property type="term" value="F:iron-sulfur cluster binding"/>
    <property type="evidence" value="ECO:0007669"/>
    <property type="project" value="UniProtKB-KW"/>
</dbReference>
<keyword evidence="7" id="KW-1185">Reference proteome</keyword>
<dbReference type="EMBL" id="JACRSQ010000011">
    <property type="protein sequence ID" value="MBC8543626.1"/>
    <property type="molecule type" value="Genomic_DNA"/>
</dbReference>